<feature type="transmembrane region" description="Helical" evidence="1">
    <location>
        <begin position="12"/>
        <end position="27"/>
    </location>
</feature>
<feature type="transmembrane region" description="Helical" evidence="1">
    <location>
        <begin position="33"/>
        <end position="53"/>
    </location>
</feature>
<evidence type="ECO:0000256" key="1">
    <source>
        <dbReference type="SAM" id="Phobius"/>
    </source>
</evidence>
<reference evidence="2 3" key="1">
    <citation type="submission" date="2016-11" db="EMBL/GenBank/DDBJ databases">
        <authorList>
            <person name="Jaros S."/>
            <person name="Januszkiewicz K."/>
            <person name="Wedrychowicz H."/>
        </authorList>
    </citation>
    <scope>NUCLEOTIDE SEQUENCE [LARGE SCALE GENOMIC DNA]</scope>
    <source>
        <strain evidence="2 3">CGMCC 1.10190</strain>
    </source>
</reference>
<keyword evidence="1" id="KW-1133">Transmembrane helix</keyword>
<sequence length="59" mass="6813">MPDTMKQLLRKPLAFALLLSLPLWVVFNNYLVAIMVALLVAFLLSMCYALYILKKRKPD</sequence>
<dbReference type="STRING" id="658167.SAMN04488135_103284"/>
<organism evidence="2 3">
    <name type="scientific">Pollutimonas bauzanensis</name>
    <dbReference type="NCBI Taxonomy" id="658167"/>
    <lineage>
        <taxon>Bacteria</taxon>
        <taxon>Pseudomonadati</taxon>
        <taxon>Pseudomonadota</taxon>
        <taxon>Betaproteobacteria</taxon>
        <taxon>Burkholderiales</taxon>
        <taxon>Alcaligenaceae</taxon>
        <taxon>Pollutimonas</taxon>
    </lineage>
</organism>
<dbReference type="Proteomes" id="UP000184226">
    <property type="component" value="Unassembled WGS sequence"/>
</dbReference>
<name>A0A1M5T6I0_9BURK</name>
<proteinExistence type="predicted"/>
<dbReference type="AlphaFoldDB" id="A0A1M5T6I0"/>
<accession>A0A1M5T6I0</accession>
<gene>
    <name evidence="2" type="ORF">SAMN04488135_103284</name>
</gene>
<evidence type="ECO:0000313" key="3">
    <source>
        <dbReference type="Proteomes" id="UP000184226"/>
    </source>
</evidence>
<keyword evidence="1" id="KW-0812">Transmembrane</keyword>
<protein>
    <submittedName>
        <fullName evidence="2">Uncharacterized protein</fullName>
    </submittedName>
</protein>
<keyword evidence="3" id="KW-1185">Reference proteome</keyword>
<evidence type="ECO:0000313" key="2">
    <source>
        <dbReference type="EMBL" id="SHH46334.1"/>
    </source>
</evidence>
<keyword evidence="1" id="KW-0472">Membrane</keyword>
<dbReference type="EMBL" id="FQXE01000003">
    <property type="protein sequence ID" value="SHH46334.1"/>
    <property type="molecule type" value="Genomic_DNA"/>
</dbReference>